<sequence length="116" mass="12224">MSSTRVFHLLSGSTDTPSSRGIRRSAAKPLSRCPSQTPSSLAAAVTLTRSMSPSPLTSISHMALMFWLAARPGTDTNRPCPHTGSFALASPNSSPPVSFATEDEPAGYATTLPWFS</sequence>
<reference evidence="2 3" key="1">
    <citation type="submission" date="2014-02" db="EMBL/GenBank/DDBJ databases">
        <title>The small core and large imbalanced accessory genome model reveals a collaborative survival strategy of Sorangium cellulosum strains in nature.</title>
        <authorList>
            <person name="Han K."/>
            <person name="Peng R."/>
            <person name="Blom J."/>
            <person name="Li Y.-Z."/>
        </authorList>
    </citation>
    <scope>NUCLEOTIDE SEQUENCE [LARGE SCALE GENOMIC DNA]</scope>
    <source>
        <strain evidence="2 3">So0157-18</strain>
    </source>
</reference>
<feature type="compositionally biased region" description="Polar residues" evidence="1">
    <location>
        <begin position="1"/>
        <end position="19"/>
    </location>
</feature>
<evidence type="ECO:0000313" key="2">
    <source>
        <dbReference type="EMBL" id="KYF60893.1"/>
    </source>
</evidence>
<name>A0A150PZB5_SORCE</name>
<protein>
    <submittedName>
        <fullName evidence="2">Uncharacterized protein</fullName>
    </submittedName>
</protein>
<organism evidence="2 3">
    <name type="scientific">Sorangium cellulosum</name>
    <name type="common">Polyangium cellulosum</name>
    <dbReference type="NCBI Taxonomy" id="56"/>
    <lineage>
        <taxon>Bacteria</taxon>
        <taxon>Pseudomonadati</taxon>
        <taxon>Myxococcota</taxon>
        <taxon>Polyangia</taxon>
        <taxon>Polyangiales</taxon>
        <taxon>Polyangiaceae</taxon>
        <taxon>Sorangium</taxon>
    </lineage>
</organism>
<feature type="region of interest" description="Disordered" evidence="1">
    <location>
        <begin position="78"/>
        <end position="103"/>
    </location>
</feature>
<dbReference type="EMBL" id="JELX01000857">
    <property type="protein sequence ID" value="KYF60893.1"/>
    <property type="molecule type" value="Genomic_DNA"/>
</dbReference>
<comment type="caution">
    <text evidence="2">The sequence shown here is derived from an EMBL/GenBank/DDBJ whole genome shotgun (WGS) entry which is preliminary data.</text>
</comment>
<accession>A0A150PZB5</accession>
<proteinExistence type="predicted"/>
<dbReference type="Proteomes" id="UP000075604">
    <property type="component" value="Unassembled WGS sequence"/>
</dbReference>
<evidence type="ECO:0000256" key="1">
    <source>
        <dbReference type="SAM" id="MobiDB-lite"/>
    </source>
</evidence>
<dbReference type="AlphaFoldDB" id="A0A150PZB5"/>
<feature type="region of interest" description="Disordered" evidence="1">
    <location>
        <begin position="1"/>
        <end position="38"/>
    </location>
</feature>
<evidence type="ECO:0000313" key="3">
    <source>
        <dbReference type="Proteomes" id="UP000075604"/>
    </source>
</evidence>
<gene>
    <name evidence="2" type="ORF">BE04_41415</name>
</gene>